<dbReference type="Proteomes" id="UP001220010">
    <property type="component" value="Unassembled WGS sequence"/>
</dbReference>
<sequence length="150" mass="16422">MEYSQGSLGRIFVIRLSDGEDLIGSLDRFLAEKEVASGMILFLGALRRGRIVAGPRKPTIPPESPFVQDLEGGFETFGVATVYPGEGGGPKVHIHASFGRDDQAFTGCLRERGEAYLVVEVVVFEFLGLSARRVFDEESGLLLANLKERF</sequence>
<reference evidence="2 3" key="1">
    <citation type="submission" date="2023-03" db="EMBL/GenBank/DDBJ databases">
        <title>WGS of Methanotrichaceae archaeon Mx.</title>
        <authorList>
            <person name="Sorokin D.Y."/>
            <person name="Merkel A.Y."/>
        </authorList>
    </citation>
    <scope>NUCLEOTIDE SEQUENCE [LARGE SCALE GENOMIC DNA]</scope>
    <source>
        <strain evidence="2 3">Mx</strain>
    </source>
</reference>
<dbReference type="CDD" id="cd11378">
    <property type="entry name" value="DUF296"/>
    <property type="match status" value="1"/>
</dbReference>
<dbReference type="Gene3D" id="3.30.1330.80">
    <property type="entry name" value="Hypothetical protein, similar to alpha- acetolactate decarboxylase, domain 2"/>
    <property type="match status" value="1"/>
</dbReference>
<dbReference type="Pfam" id="PF03479">
    <property type="entry name" value="PCC"/>
    <property type="match status" value="1"/>
</dbReference>
<dbReference type="InterPro" id="IPR005175">
    <property type="entry name" value="PPC_dom"/>
</dbReference>
<dbReference type="EMBL" id="JARFPK010000020">
    <property type="protein sequence ID" value="MDF0590847.1"/>
    <property type="molecule type" value="Genomic_DNA"/>
</dbReference>
<keyword evidence="2" id="KW-0238">DNA-binding</keyword>
<comment type="caution">
    <text evidence="2">The sequence shown here is derived from an EMBL/GenBank/DDBJ whole genome shotgun (WGS) entry which is preliminary data.</text>
</comment>
<proteinExistence type="predicted"/>
<dbReference type="SUPFAM" id="SSF117856">
    <property type="entry name" value="AF0104/ALDC/Ptd012-like"/>
    <property type="match status" value="1"/>
</dbReference>
<gene>
    <name evidence="2" type="ORF">P0O15_06655</name>
</gene>
<dbReference type="PANTHER" id="PTHR34988">
    <property type="entry name" value="PROTEIN, PUTATIVE-RELATED"/>
    <property type="match status" value="1"/>
</dbReference>
<evidence type="ECO:0000313" key="3">
    <source>
        <dbReference type="Proteomes" id="UP001220010"/>
    </source>
</evidence>
<dbReference type="GO" id="GO:0003677">
    <property type="term" value="F:DNA binding"/>
    <property type="evidence" value="ECO:0007669"/>
    <property type="project" value="UniProtKB-KW"/>
</dbReference>
<name>A0ABT5X8D8_9EURY</name>
<evidence type="ECO:0000313" key="2">
    <source>
        <dbReference type="EMBL" id="MDF0590847.1"/>
    </source>
</evidence>
<feature type="domain" description="PPC" evidence="1">
    <location>
        <begin position="6"/>
        <end position="147"/>
    </location>
</feature>
<dbReference type="PROSITE" id="PS51742">
    <property type="entry name" value="PPC"/>
    <property type="match status" value="1"/>
</dbReference>
<evidence type="ECO:0000259" key="1">
    <source>
        <dbReference type="PROSITE" id="PS51742"/>
    </source>
</evidence>
<keyword evidence="3" id="KW-1185">Reference proteome</keyword>
<organism evidence="2 3">
    <name type="scientific">Candidatus Methanocrinis natronophilus</name>
    <dbReference type="NCBI Taxonomy" id="3033396"/>
    <lineage>
        <taxon>Archaea</taxon>
        <taxon>Methanobacteriati</taxon>
        <taxon>Methanobacteriota</taxon>
        <taxon>Stenosarchaea group</taxon>
        <taxon>Methanomicrobia</taxon>
        <taxon>Methanotrichales</taxon>
        <taxon>Methanotrichaceae</taxon>
        <taxon>Methanocrinis</taxon>
    </lineage>
</organism>
<protein>
    <submittedName>
        <fullName evidence="2">DNA-binding protein</fullName>
    </submittedName>
</protein>
<accession>A0ABT5X8D8</accession>
<dbReference type="PANTHER" id="PTHR34988:SF1">
    <property type="entry name" value="DNA-BINDING PROTEIN"/>
    <property type="match status" value="1"/>
</dbReference>
<dbReference type="RefSeq" id="WP_316966590.1">
    <property type="nucleotide sequence ID" value="NZ_JARFPK010000020.1"/>
</dbReference>